<dbReference type="InterPro" id="IPR056823">
    <property type="entry name" value="TEN-like_YD-shell"/>
</dbReference>
<feature type="compositionally biased region" description="Low complexity" evidence="4">
    <location>
        <begin position="183"/>
        <end position="205"/>
    </location>
</feature>
<dbReference type="PANTHER" id="PTHR32305">
    <property type="match status" value="1"/>
</dbReference>
<dbReference type="Pfam" id="PF25023">
    <property type="entry name" value="TEN_YD-shell"/>
    <property type="match status" value="2"/>
</dbReference>
<accession>A0A5R8ZBK2</accession>
<feature type="compositionally biased region" description="Low complexity" evidence="4">
    <location>
        <begin position="617"/>
        <end position="638"/>
    </location>
</feature>
<evidence type="ECO:0000256" key="3">
    <source>
        <dbReference type="ARBA" id="ARBA00023157"/>
    </source>
</evidence>
<reference evidence="6" key="1">
    <citation type="submission" date="2019-05" db="EMBL/GenBank/DDBJ databases">
        <title>Isolation, diversity and antifungal activity of Actinobacteria from wheat.</title>
        <authorList>
            <person name="Yu B."/>
        </authorList>
    </citation>
    <scope>NUCLEOTIDE SEQUENCE [LARGE SCALE GENOMIC DNA]</scope>
    <source>
        <strain evidence="6">NEAU-HEGS1-5</strain>
    </source>
</reference>
<dbReference type="Pfam" id="PF05593">
    <property type="entry name" value="RHS_repeat"/>
    <property type="match status" value="2"/>
</dbReference>
<feature type="compositionally biased region" description="Basic and acidic residues" evidence="4">
    <location>
        <begin position="96"/>
        <end position="127"/>
    </location>
</feature>
<feature type="compositionally biased region" description="Polar residues" evidence="4">
    <location>
        <begin position="1994"/>
        <end position="2010"/>
    </location>
</feature>
<feature type="region of interest" description="Disordered" evidence="4">
    <location>
        <begin position="73"/>
        <end position="219"/>
    </location>
</feature>
<evidence type="ECO:0000313" key="7">
    <source>
        <dbReference type="Proteomes" id="UP000309033"/>
    </source>
</evidence>
<evidence type="ECO:0000259" key="5">
    <source>
        <dbReference type="PROSITE" id="PS50025"/>
    </source>
</evidence>
<feature type="region of interest" description="Disordered" evidence="4">
    <location>
        <begin position="609"/>
        <end position="640"/>
    </location>
</feature>
<evidence type="ECO:0000256" key="1">
    <source>
        <dbReference type="ARBA" id="ARBA00022729"/>
    </source>
</evidence>
<feature type="compositionally biased region" description="Low complexity" evidence="4">
    <location>
        <begin position="270"/>
        <end position="287"/>
    </location>
</feature>
<keyword evidence="7" id="KW-1185">Reference proteome</keyword>
<dbReference type="PANTHER" id="PTHR32305:SF15">
    <property type="entry name" value="PROTEIN RHSA-RELATED"/>
    <property type="match status" value="1"/>
</dbReference>
<feature type="region of interest" description="Disordered" evidence="4">
    <location>
        <begin position="264"/>
        <end position="287"/>
    </location>
</feature>
<dbReference type="OrthoDB" id="4981820at2"/>
<dbReference type="NCBIfam" id="TIGR03696">
    <property type="entry name" value="Rhs_assc_core"/>
    <property type="match status" value="1"/>
</dbReference>
<feature type="region of interest" description="Disordered" evidence="4">
    <location>
        <begin position="1812"/>
        <end position="1838"/>
    </location>
</feature>
<dbReference type="InterPro" id="IPR013320">
    <property type="entry name" value="ConA-like_dom_sf"/>
</dbReference>
<proteinExistence type="predicted"/>
<dbReference type="InterPro" id="IPR031325">
    <property type="entry name" value="RHS_repeat"/>
</dbReference>
<dbReference type="Pfam" id="PF13385">
    <property type="entry name" value="Laminin_G_3"/>
    <property type="match status" value="2"/>
</dbReference>
<evidence type="ECO:0000256" key="4">
    <source>
        <dbReference type="SAM" id="MobiDB-lite"/>
    </source>
</evidence>
<keyword evidence="3" id="KW-1015">Disulfide bond</keyword>
<dbReference type="Pfam" id="PF20148">
    <property type="entry name" value="DUF6531"/>
    <property type="match status" value="1"/>
</dbReference>
<dbReference type="SUPFAM" id="SSF49899">
    <property type="entry name" value="Concanavalin A-like lectins/glucanases"/>
    <property type="match status" value="2"/>
</dbReference>
<dbReference type="Proteomes" id="UP000309033">
    <property type="component" value="Unassembled WGS sequence"/>
</dbReference>
<gene>
    <name evidence="6" type="ORF">FED44_09760</name>
</gene>
<dbReference type="Gene3D" id="2.180.10.10">
    <property type="entry name" value="RHS repeat-associated core"/>
    <property type="match status" value="4"/>
</dbReference>
<dbReference type="Gene3D" id="2.60.120.200">
    <property type="match status" value="2"/>
</dbReference>
<dbReference type="InterPro" id="IPR006558">
    <property type="entry name" value="LamG-like"/>
</dbReference>
<comment type="caution">
    <text evidence="6">The sequence shown here is derived from an EMBL/GenBank/DDBJ whole genome shotgun (WGS) entry which is preliminary data.</text>
</comment>
<feature type="compositionally biased region" description="Polar residues" evidence="4">
    <location>
        <begin position="2429"/>
        <end position="2442"/>
    </location>
</feature>
<evidence type="ECO:0000313" key="6">
    <source>
        <dbReference type="EMBL" id="TLP62236.1"/>
    </source>
</evidence>
<name>A0A5R8ZBK2_9ACTN</name>
<dbReference type="EMBL" id="VANP01000003">
    <property type="protein sequence ID" value="TLP62236.1"/>
    <property type="molecule type" value="Genomic_DNA"/>
</dbReference>
<dbReference type="InterPro" id="IPR045351">
    <property type="entry name" value="DUF6531"/>
</dbReference>
<evidence type="ECO:0000256" key="2">
    <source>
        <dbReference type="ARBA" id="ARBA00022737"/>
    </source>
</evidence>
<feature type="domain" description="Laminin G" evidence="5">
    <location>
        <begin position="1627"/>
        <end position="1807"/>
    </location>
</feature>
<feature type="region of interest" description="Disordered" evidence="4">
    <location>
        <begin position="2419"/>
        <end position="2442"/>
    </location>
</feature>
<dbReference type="CDD" id="cd00110">
    <property type="entry name" value="LamG"/>
    <property type="match status" value="1"/>
</dbReference>
<dbReference type="InterPro" id="IPR050708">
    <property type="entry name" value="T6SS_VgrG/RHS"/>
</dbReference>
<feature type="region of interest" description="Disordered" evidence="4">
    <location>
        <begin position="1992"/>
        <end position="2023"/>
    </location>
</feature>
<keyword evidence="1" id="KW-0732">Signal</keyword>
<dbReference type="NCBIfam" id="TIGR01643">
    <property type="entry name" value="YD_repeat_2x"/>
    <property type="match status" value="5"/>
</dbReference>
<dbReference type="PROSITE" id="PS50025">
    <property type="entry name" value="LAM_G_DOMAIN"/>
    <property type="match status" value="1"/>
</dbReference>
<dbReference type="InterPro" id="IPR022385">
    <property type="entry name" value="Rhs_assc_core"/>
</dbReference>
<keyword evidence="2" id="KW-0677">Repeat</keyword>
<protein>
    <recommendedName>
        <fullName evidence="5">Laminin G domain-containing protein</fullName>
    </recommendedName>
</protein>
<dbReference type="InterPro" id="IPR006530">
    <property type="entry name" value="YD"/>
</dbReference>
<sequence>MRTVDCALTEVDGVRQSRFGLGKQGPARWLMRFTAIVTVALLPGTLQLPAYPAPVSPLRVFLNLPNVVSGSADAPPIQQSGSAQGLPHLVDASTTEPRDMRIPGPRPKNDGKRPDGALPVEEQRTPTDEPAEGGLKSPPPLPNEMSEAEPQDKPENTPPPEAVRAQDLSIRRISTSGVGLAASTRRVSPESVTTRSRTSSSAAETAMADGAPSVSNVAASGTQGAGLWTFSSLTPYFQARITDPLWRSSFLAYELEHDPSVPAQGSGLISSGTGTTSAASGSTTGVGVPSGKLTDGWLVRWRVRGVTTTGVEGVWSDWQSAKVDVTKPSVSELWATGTRTSGFWTLSSSTPTFQAKISDPVFSRNSYLGAEVEHDPSVPAEGSGLIWSGTGTTPTTFDTPTASVSVPSAKLTDGWSIRWRVRAVTTTGVNGPWSDWQSAKVDINKPMVSELTATGTQSAGLWTLSSLTPRFQAKITEKSFFPSSYLSAEVEHDPSVPDQGSGLIWSGTGTTSTSWDTSYASVSVPSGKLTDGWLVRWRVRGVTVAGVIGPWSDWQSSKLDITKPSVSEVSTTGMQSAGLWTMSSLTPSFRAKISDQAFRGSYLGVQVEHDPSAPDEGSGSIWSGTGTTSTTPDTPYTTVSMPSGKLTDGWVVRWRVRGVTMTGVNGPWSDWQSTRIDVTKPSVSEWSATGTQGVGLWTLSSLTPSFRAKISDSSFLRTSYLGAEVQHDPSVPSQGSGLIWSGTGTTAVSSGDIASVAVPSGKLTDGWLVRWRVRGVTVTGVNGPWSDWQTARIAANKPAGTGLGVVPGTKTGDTSWVMASSTPWLYTKVTDAGGLASFLQAEVEHDPSKPGQGSGLIWSGTATMSYASGSNAWVQVPAGKLTDGWLVRWRVRGVNTAGTSGPWSDWQTATVNLDKPAVAAPGITPGTPGGSTWTAGSLTPWFFGTVTDPQGRSSYLGIEIEHDPEAADQGSGQIYAGTGTTAYPSGSNAWAAIPSGKLSEGWRIRWRVRGVTTNGANGPWSLWQSATVSALPFQVFSPGDNTQVGTLTPTLSAHAQSSVGTKVVYWFQICSGTKDHWTWCESSYEWTKDGTFNVPANRLQWGKTYWWYAKAATSAATVTSPWKTFTTAPEQGTINSLLTAGTEGREFNHVNGNYSRPVTDLSIPTAGLPLAVNRTYNSLDPRSNGAFGSGWTTRWDMRIQDEGRAIAYPSMVGHWRLGDLGSVFAADASGRGFNAILSAGTSTVSGKIGGAIAKSGGAVATTPSPVLRTDDSYTVASWLKLDDRTGSYQVAQQNGTNRAPYYLGVDQTTGQLMFATYASDTAGSARTAVLSGVNAPVGEWFHVAGVYDKTAGAISLYLNGELMRTVTGVPAGWNATGTTVLGSEIKGAIDDLRMFQQALPIGQIRELAGMKTITPPATVLITYPDGSQQRFASRGDGTYASPPGTFATLVTLDDGGWRLMDQSATSYWFDVSGRLTKVSDRRNHTQDLVYGTDGKLLKVTATGERTLTFGWTGGHVTSVATDRVDGMPIIWTYEYDGDKLIKACPPAAAGACTTYTYTDASRYRSVVLDSRPTGYWRLNETTNALYGKVASAAGVDTGKSDGKLMGSSANATVGVAGTLDGSPDTAMTFAGTAGSEYVALPEATVSGLGGSLSVEAWFRTTASGTILGYQSSLDDVPMMFALGVYVGTDGRLRGQFWNGTIAPITSPGRVNDGAWHHVVLSGSENIQTMFLDGQPVGGLAGRITHTGSDTMWDTRIGNGFGAPGWPSTTSSFTTFPFAGSIDEVAVYPKPLGLAEVRTHYVARTAGSLLTKETQPSGRVHAENTYAPDGGRLKTHTDDDGGTWKLSDMVYTKESTTQVSATATVTDPHNGSLTYVTNALRGYRTVSTTDQLGKTTLYAYDTGGFPAKITDPNGNGREPSYNARGNLIANKTCRSVDTCFTEYYSYHLNVDDPFDPRNDQPLAYRDGRSASATDDTYAVVTTYNTFGEPTKKTVPATSDFPQGRSQTTVYTDGTEPAVGGGTTPAGLVKSAKDFKGNETTYAYTAAGDLAQETGPTGLAKKYGYDAIGRAITRTEVSSANPDGVTTTTAYDPQGRPATITGPGVKNEVTGVTHTLRQTSAYDADGNPLAVTVSDLTGGDLQRTTTYTYDDYGRADSITDPEGAVELFGYDHRGQKVSYTDQRGSVYNYTYTARGELAATTLKGWTGSPVSPQAAADVIMMSYAYDPAGRRASQTDVMGRTTSYTYYNDGLAAQTIAVGARLNGSSIGRDVVLDAKLYDPAGHVSRQTADGGTLRIDAVYDAAGRLTSQTADPGTLARKTAYAYDANDNVVSATKTAAGTDRAETIEYAYNADDQPIRQIVHNDGQDLVTDLAVDNRKLVTAITDPRGTASGANGADYRTDIRYDATGKAVELKLPQVQVERNGSAAEPTRPTTRLGYNTFGDQTQTIDPEGRALASTFDRAGRMVSQVMPTYTPPGGQPITPTVTASYNAAGQQISATDARGHTTTALYDKLGRKVQVSQQSVGGAAAGTSVYTYDLLSEVLSLTDPTGAHWEATYDDLGRQITTTTFERKPTAAAYVTTHEYNDADNLTKVIRPTGDASMRAYNAFGEMTSHTDALGNRTTFDYDLSGRVVKTTNPLGMSNTAKYDLAGRRIETADVDAGGAVLRTRKFGYDATGNQTSQTTPTGHNTTRVYDAANRLIEQHEPVSATATINTSFGYDAAGQQTRSTDGRGNVTYITYNSLGLVESMTEPSTAAHPNLSDRTWTNIYDATGNQVTSLLPGGVKVERTFDELNRLVKQSGSGAEAVTEDKNYTYDLAGRLTNADELAFALNDRGQLLKSSGPGGDINAYAYDADNRLVQRVDATGTASFRWDDADRLTSMSDPVTSATIQYDYDKAARLTSMVYGANGIRRAYSYDALNRLTRDELKSSQNSPIASIDYGYDADDNLITKTTAGTAGAGTNTYTYDWANRLTSWTAPDGNTTEYGWDAAGNRIRAGDKTYTYDERNRLVSGDGYAYTYTARGTLAESSNGKVKISKFDAFDRLIQDDTVTYDYDALDRMATRTESGQTMKFAYDGQTNDLVAVTDSNNVKKATYGRDALGRTVSLSDGGGGQLAFSDLHGDLIGTFTTDGGALVDSIAYNPFGEVIAQTGATHDLGYQGGYTDPNTKKVNMAARWYQPTTGSFISRDTWSLAADPSVQLNRYVYGNDNPLTNIDPDGHASCEKKPNQEKCKKKVATIKKEVAKNHVDCVGTYGKKGCKAAEQAYTDCRLSGGSQSKCGGLEVYAGCKAQKYSNKNCKDAQDKYGDCIGDAAPRSICRSASVQYASCRTGSNSKNACDHALEGYVDCRTSGGQGHDVGICTRSSNIYLSCRKGSGIHDHNSCESASKSYLKCHESTPQEDYVCATQAADYLRCRATAYERSKHGDTFCSGVVDASIRCLKENSLSECSWVFPTYLKCAKEHKESGCVGEDGATRTDCDEYSFAKALAGNDKCRQYLSNQDTNMLLTVLSWTAVGSGACTIAGIDTVIGIPASAVCGVIGALAGAGAAAVGGANKAGHGIVIEYGKCHWAPCISIKSQ</sequence>
<dbReference type="SMART" id="SM00560">
    <property type="entry name" value="LamGL"/>
    <property type="match status" value="1"/>
</dbReference>
<organism evidence="6 7">
    <name type="scientific">Microbispora triticiradicis</name>
    <dbReference type="NCBI Taxonomy" id="2200763"/>
    <lineage>
        <taxon>Bacteria</taxon>
        <taxon>Bacillati</taxon>
        <taxon>Actinomycetota</taxon>
        <taxon>Actinomycetes</taxon>
        <taxon>Streptosporangiales</taxon>
        <taxon>Streptosporangiaceae</taxon>
        <taxon>Microbispora</taxon>
    </lineage>
</organism>
<dbReference type="InterPro" id="IPR001791">
    <property type="entry name" value="Laminin_G"/>
</dbReference>